<evidence type="ECO:0000256" key="1">
    <source>
        <dbReference type="ARBA" id="ARBA00009129"/>
    </source>
</evidence>
<reference evidence="4 5" key="1">
    <citation type="journal article" date="2022" name="Arch. Microbiol.">
        <title>Paraburkholderia bengalensis sp. nov. isolated from roots of Oryza sativa, IR64.</title>
        <authorList>
            <person name="Nag P."/>
            <person name="Mondal N."/>
            <person name="Sarkar J."/>
            <person name="Das S."/>
        </authorList>
    </citation>
    <scope>NUCLEOTIDE SEQUENCE [LARGE SCALE GENOMIC DNA]</scope>
    <source>
        <strain evidence="4 5">IR64_4_BI</strain>
    </source>
</reference>
<evidence type="ECO:0000259" key="3">
    <source>
        <dbReference type="Pfam" id="PF05532"/>
    </source>
</evidence>
<evidence type="ECO:0000313" key="5">
    <source>
        <dbReference type="Proteomes" id="UP001386437"/>
    </source>
</evidence>
<accession>A0ABU8J3G4</accession>
<feature type="region of interest" description="Disordered" evidence="2">
    <location>
        <begin position="39"/>
        <end position="59"/>
    </location>
</feature>
<keyword evidence="5" id="KW-1185">Reference proteome</keyword>
<comment type="similarity">
    <text evidence="1">Belongs to the UPF0337 (CsbD) family.</text>
</comment>
<name>A0ABU8J3G4_9BURK</name>
<evidence type="ECO:0000256" key="2">
    <source>
        <dbReference type="SAM" id="MobiDB-lite"/>
    </source>
</evidence>
<dbReference type="RefSeq" id="WP_336601887.1">
    <property type="nucleotide sequence ID" value="NZ_JACFYJ010000102.1"/>
</dbReference>
<proteinExistence type="inferred from homology"/>
<dbReference type="SUPFAM" id="SSF69047">
    <property type="entry name" value="Hypothetical protein YjbJ"/>
    <property type="match status" value="1"/>
</dbReference>
<evidence type="ECO:0000313" key="4">
    <source>
        <dbReference type="EMBL" id="MEI6002247.1"/>
    </source>
</evidence>
<dbReference type="EMBL" id="JACFYJ010000102">
    <property type="protein sequence ID" value="MEI6002247.1"/>
    <property type="molecule type" value="Genomic_DNA"/>
</dbReference>
<comment type="caution">
    <text evidence="4">The sequence shown here is derived from an EMBL/GenBank/DDBJ whole genome shotgun (WGS) entry which is preliminary data.</text>
</comment>
<dbReference type="InterPro" id="IPR008462">
    <property type="entry name" value="CsbD"/>
</dbReference>
<feature type="domain" description="CsbD-like" evidence="3">
    <location>
        <begin position="4"/>
        <end position="55"/>
    </location>
</feature>
<dbReference type="InterPro" id="IPR036629">
    <property type="entry name" value="YjbJ_sf"/>
</dbReference>
<sequence>MNRNQMRGVAQQIKGKLNEIVGKATGNRTQQIKGDLQQAAGTARKALGDGKQKLRRMGR</sequence>
<dbReference type="Proteomes" id="UP001386437">
    <property type="component" value="Unassembled WGS sequence"/>
</dbReference>
<dbReference type="Gene3D" id="1.10.1470.10">
    <property type="entry name" value="YjbJ"/>
    <property type="match status" value="1"/>
</dbReference>
<gene>
    <name evidence="4" type="ORF">H3V53_35525</name>
</gene>
<organism evidence="4 5">
    <name type="scientific">Paraburkholderia bengalensis</name>
    <dbReference type="NCBI Taxonomy" id="2747562"/>
    <lineage>
        <taxon>Bacteria</taxon>
        <taxon>Pseudomonadati</taxon>
        <taxon>Pseudomonadota</taxon>
        <taxon>Betaproteobacteria</taxon>
        <taxon>Burkholderiales</taxon>
        <taxon>Burkholderiaceae</taxon>
        <taxon>Paraburkholderia</taxon>
    </lineage>
</organism>
<dbReference type="Pfam" id="PF05532">
    <property type="entry name" value="CsbD"/>
    <property type="match status" value="1"/>
</dbReference>
<protein>
    <submittedName>
        <fullName evidence="4">CsbD family protein</fullName>
    </submittedName>
</protein>